<protein>
    <submittedName>
        <fullName evidence="6">Oligopeptide-binding protein AppA</fullName>
    </submittedName>
</protein>
<dbReference type="Gene3D" id="3.10.105.10">
    <property type="entry name" value="Dipeptide-binding Protein, Domain 3"/>
    <property type="match status" value="1"/>
</dbReference>
<feature type="domain" description="Solute-binding protein family 5" evidence="5">
    <location>
        <begin position="95"/>
        <end position="471"/>
    </location>
</feature>
<dbReference type="InterPro" id="IPR000914">
    <property type="entry name" value="SBP_5_dom"/>
</dbReference>
<proteinExistence type="inferred from homology"/>
<name>A0ABR5ND69_BRECH</name>
<evidence type="ECO:0000256" key="3">
    <source>
        <dbReference type="ARBA" id="ARBA00022729"/>
    </source>
</evidence>
<sequence length="554" mass="61462">MKRVNRSISIAAVASLLLLAGCGGGNTATGGTGSNSGTATTNSGGSSTSAAGKTMFLGLVNPPILFNPINSADVASQFVEKFMFDSFLEMEAPLKFVPKLADSFETTDNQTFTIKINKDAKWSDGKPVTAEDAAFTFNLIANPKVEISVGSYLSMFEGVKDTGKLEDGKTELPSVKVIDEKTLEFKTKAPVDPNMIKEQLGTKLMILPKHALEKIDPAALSQDPFMQKPTVTNGPFKFVQYKKDQYVEFEKNPDYYLGTPQLGKLFIKIMPAPNLVAQLQTGELQMNIGNGIGKIPPQDYETVKKFENVNTKSEAQYGFQTMMFNTEKITDPRVRQAITYALDRQQIVDKLLRGYGEIVDGPYTSVSPYLDKNLEKYSYNVEKAKQLLQEAGWDFNRELNFVVPLGNKVREQSADILTQNLKAIGMKVKVSTYDFPTIMQKAKAGDYELLLMGLTFTLDPEVSSLYSSIGSFNFMKYKNPKVDELLLKGKAEPNPDKRKEIYTELQAIWNQDVPVISLYSDSDFFAYSKQVAAGEPKIFGFHNHLEKWSMGGAQ</sequence>
<accession>A0ABR5ND69</accession>
<keyword evidence="2" id="KW-0813">Transport</keyword>
<feature type="signal peptide" evidence="4">
    <location>
        <begin position="1"/>
        <end position="27"/>
    </location>
</feature>
<dbReference type="Proteomes" id="UP000051063">
    <property type="component" value="Unassembled WGS sequence"/>
</dbReference>
<keyword evidence="3 4" id="KW-0732">Signal</keyword>
<dbReference type="InterPro" id="IPR039424">
    <property type="entry name" value="SBP_5"/>
</dbReference>
<comment type="caution">
    <text evidence="6">The sequence shown here is derived from an EMBL/GenBank/DDBJ whole genome shotgun (WGS) entry which is preliminary data.</text>
</comment>
<feature type="chain" id="PRO_5045165655" evidence="4">
    <location>
        <begin position="28"/>
        <end position="554"/>
    </location>
</feature>
<dbReference type="Pfam" id="PF00496">
    <property type="entry name" value="SBP_bac_5"/>
    <property type="match status" value="1"/>
</dbReference>
<comment type="similarity">
    <text evidence="1">Belongs to the bacterial solute-binding protein 5 family.</text>
</comment>
<reference evidence="6 7" key="1">
    <citation type="submission" date="2015-09" db="EMBL/GenBank/DDBJ databases">
        <title>Genome sequencing project for genomic taxonomy and phylogenomics of Bacillus-like bacteria.</title>
        <authorList>
            <person name="Liu B."/>
            <person name="Wang J."/>
            <person name="Zhu Y."/>
            <person name="Liu G."/>
            <person name="Chen Q."/>
            <person name="Chen Z."/>
            <person name="Lan J."/>
            <person name="Che J."/>
            <person name="Ge C."/>
            <person name="Shi H."/>
            <person name="Pan Z."/>
            <person name="Liu X."/>
        </authorList>
    </citation>
    <scope>NUCLEOTIDE SEQUENCE [LARGE SCALE GENOMIC DNA]</scope>
    <source>
        <strain evidence="6 7">DSM 8552</strain>
    </source>
</reference>
<dbReference type="PROSITE" id="PS51257">
    <property type="entry name" value="PROKAR_LIPOPROTEIN"/>
    <property type="match status" value="1"/>
</dbReference>
<evidence type="ECO:0000259" key="5">
    <source>
        <dbReference type="Pfam" id="PF00496"/>
    </source>
</evidence>
<dbReference type="SUPFAM" id="SSF53850">
    <property type="entry name" value="Periplasmic binding protein-like II"/>
    <property type="match status" value="1"/>
</dbReference>
<dbReference type="PANTHER" id="PTHR30290">
    <property type="entry name" value="PERIPLASMIC BINDING COMPONENT OF ABC TRANSPORTER"/>
    <property type="match status" value="1"/>
</dbReference>
<dbReference type="EMBL" id="LJJB01000007">
    <property type="protein sequence ID" value="KQL49503.1"/>
    <property type="molecule type" value="Genomic_DNA"/>
</dbReference>
<dbReference type="Gene3D" id="3.90.76.10">
    <property type="entry name" value="Dipeptide-binding Protein, Domain 1"/>
    <property type="match status" value="1"/>
</dbReference>
<dbReference type="Gene3D" id="3.40.190.10">
    <property type="entry name" value="Periplasmic binding protein-like II"/>
    <property type="match status" value="1"/>
</dbReference>
<organism evidence="6 7">
    <name type="scientific">Brevibacillus choshinensis</name>
    <dbReference type="NCBI Taxonomy" id="54911"/>
    <lineage>
        <taxon>Bacteria</taxon>
        <taxon>Bacillati</taxon>
        <taxon>Bacillota</taxon>
        <taxon>Bacilli</taxon>
        <taxon>Bacillales</taxon>
        <taxon>Paenibacillaceae</taxon>
        <taxon>Brevibacillus</taxon>
    </lineage>
</organism>
<evidence type="ECO:0000256" key="4">
    <source>
        <dbReference type="SAM" id="SignalP"/>
    </source>
</evidence>
<evidence type="ECO:0000256" key="2">
    <source>
        <dbReference type="ARBA" id="ARBA00022448"/>
    </source>
</evidence>
<evidence type="ECO:0000313" key="7">
    <source>
        <dbReference type="Proteomes" id="UP000051063"/>
    </source>
</evidence>
<gene>
    <name evidence="6" type="ORF">AN963_07100</name>
</gene>
<evidence type="ECO:0000256" key="1">
    <source>
        <dbReference type="ARBA" id="ARBA00005695"/>
    </source>
</evidence>
<dbReference type="PANTHER" id="PTHR30290:SF9">
    <property type="entry name" value="OLIGOPEPTIDE-BINDING PROTEIN APPA"/>
    <property type="match status" value="1"/>
</dbReference>
<keyword evidence="7" id="KW-1185">Reference proteome</keyword>
<dbReference type="RefSeq" id="WP_055743804.1">
    <property type="nucleotide sequence ID" value="NZ_LJJB01000007.1"/>
</dbReference>
<dbReference type="PIRSF" id="PIRSF002741">
    <property type="entry name" value="MppA"/>
    <property type="match status" value="1"/>
</dbReference>
<dbReference type="InterPro" id="IPR030678">
    <property type="entry name" value="Peptide/Ni-bd"/>
</dbReference>
<evidence type="ECO:0000313" key="6">
    <source>
        <dbReference type="EMBL" id="KQL49503.1"/>
    </source>
</evidence>